<protein>
    <recommendedName>
        <fullName evidence="3">HTH-type transcriptional regulator MT1864/Rv1816-like C-terminal domain-containing protein</fullName>
    </recommendedName>
</protein>
<dbReference type="PATRIC" id="fig|883079.3.peg.2379"/>
<dbReference type="OrthoDB" id="8229582at2"/>
<dbReference type="Proteomes" id="UP000001095">
    <property type="component" value="Unassembled WGS sequence"/>
</dbReference>
<organism evidence="4 5">
    <name type="scientific">Afipia clevelandensis ATCC 49720</name>
    <dbReference type="NCBI Taxonomy" id="883079"/>
    <lineage>
        <taxon>Bacteria</taxon>
        <taxon>Pseudomonadati</taxon>
        <taxon>Pseudomonadota</taxon>
        <taxon>Alphaproteobacteria</taxon>
        <taxon>Hyphomicrobiales</taxon>
        <taxon>Nitrobacteraceae</taxon>
        <taxon>Afipia</taxon>
    </lineage>
</organism>
<keyword evidence="5" id="KW-1185">Reference proteome</keyword>
<accession>K8NXK2</accession>
<dbReference type="Pfam" id="PF13305">
    <property type="entry name" value="TetR_C_33"/>
    <property type="match status" value="1"/>
</dbReference>
<dbReference type="RefSeq" id="WP_002713205.1">
    <property type="nucleotide sequence ID" value="NZ_KB375281.1"/>
</dbReference>
<dbReference type="Gene3D" id="1.10.357.10">
    <property type="entry name" value="Tetracycline Repressor, domain 2"/>
    <property type="match status" value="1"/>
</dbReference>
<comment type="caution">
    <text evidence="4">The sequence shown here is derived from an EMBL/GenBank/DDBJ whole genome shotgun (WGS) entry which is preliminary data.</text>
</comment>
<dbReference type="HOGENOM" id="CLU_118933_0_0_5"/>
<dbReference type="InterPro" id="IPR036271">
    <property type="entry name" value="Tet_transcr_reg_TetR-rel_C_sf"/>
</dbReference>
<keyword evidence="1" id="KW-0805">Transcription regulation</keyword>
<evidence type="ECO:0000259" key="3">
    <source>
        <dbReference type="Pfam" id="PF13305"/>
    </source>
</evidence>
<sequence>MVPFDRTHFPEVERVIKAPASRWDKKIAADLVTEMEAFFGKVDTIPQMKQALAIAGYQGLRRQIEKAVEGKTGRDAVRAMAFAMRSFALGSPGLAVASFRDPEVDNPEYQKAAGQLAQTVRRVFSGVGIADESAKHAIRILKSLVRGFVLGEMSAPVARPMEYQKSYVFAVEMFVSGLDALRDASITADKLAVNDGRVNPA</sequence>
<name>K8NXK2_9BRAD</name>
<dbReference type="SUPFAM" id="SSF48498">
    <property type="entry name" value="Tetracyclin repressor-like, C-terminal domain"/>
    <property type="match status" value="1"/>
</dbReference>
<feature type="domain" description="HTH-type transcriptional regulator MT1864/Rv1816-like C-terminal" evidence="3">
    <location>
        <begin position="77"/>
        <end position="169"/>
    </location>
</feature>
<evidence type="ECO:0000313" key="4">
    <source>
        <dbReference type="EMBL" id="EKS35067.1"/>
    </source>
</evidence>
<reference evidence="4 5" key="1">
    <citation type="submission" date="2012-04" db="EMBL/GenBank/DDBJ databases">
        <title>The Genome Sequence of Afipia clevelandensis ATCC 49720.</title>
        <authorList>
            <consortium name="The Broad Institute Genome Sequencing Platform"/>
            <person name="Earl A."/>
            <person name="Ward D."/>
            <person name="Feldgarden M."/>
            <person name="Gevers D."/>
            <person name="Huys G."/>
            <person name="Walker B."/>
            <person name="Young S.K."/>
            <person name="Zeng Q."/>
            <person name="Gargeya S."/>
            <person name="Fitzgerald M."/>
            <person name="Haas B."/>
            <person name="Abouelleil A."/>
            <person name="Alvarado L."/>
            <person name="Arachchi H.M."/>
            <person name="Berlin A."/>
            <person name="Chapman S.B."/>
            <person name="Goldberg J."/>
            <person name="Griggs A."/>
            <person name="Gujja S."/>
            <person name="Hansen M."/>
            <person name="Howarth C."/>
            <person name="Imamovic A."/>
            <person name="Larimer J."/>
            <person name="McCowen C."/>
            <person name="Montmayeur A."/>
            <person name="Murphy C."/>
            <person name="Neiman D."/>
            <person name="Pearson M."/>
            <person name="Priest M."/>
            <person name="Roberts A."/>
            <person name="Saif S."/>
            <person name="Shea T."/>
            <person name="Sisk P."/>
            <person name="Sykes S."/>
            <person name="Wortman J."/>
            <person name="Nusbaum C."/>
            <person name="Birren B."/>
        </authorList>
    </citation>
    <scope>NUCLEOTIDE SEQUENCE [LARGE SCALE GENOMIC DNA]</scope>
    <source>
        <strain evidence="4 5">ATCC 49720</strain>
    </source>
</reference>
<proteinExistence type="predicted"/>
<evidence type="ECO:0000256" key="1">
    <source>
        <dbReference type="ARBA" id="ARBA00023015"/>
    </source>
</evidence>
<dbReference type="AlphaFoldDB" id="K8NXK2"/>
<evidence type="ECO:0000313" key="5">
    <source>
        <dbReference type="Proteomes" id="UP000001095"/>
    </source>
</evidence>
<keyword evidence="2" id="KW-0804">Transcription</keyword>
<dbReference type="InterPro" id="IPR025996">
    <property type="entry name" value="MT1864/Rv1816-like_C"/>
</dbReference>
<evidence type="ECO:0000256" key="2">
    <source>
        <dbReference type="ARBA" id="ARBA00023163"/>
    </source>
</evidence>
<gene>
    <name evidence="4" type="ORF">HMPREF9696_02339</name>
</gene>
<dbReference type="EMBL" id="AGWY01000011">
    <property type="protein sequence ID" value="EKS35067.1"/>
    <property type="molecule type" value="Genomic_DNA"/>
</dbReference>